<dbReference type="EC" id="3.1.3.12" evidence="3"/>
<dbReference type="OrthoDB" id="9816160at2"/>
<dbReference type="InterPro" id="IPR023214">
    <property type="entry name" value="HAD_sf"/>
</dbReference>
<dbReference type="GO" id="GO:0046872">
    <property type="term" value="F:metal ion binding"/>
    <property type="evidence" value="ECO:0007669"/>
    <property type="project" value="UniProtKB-KW"/>
</dbReference>
<keyword evidence="5" id="KW-1185">Reference proteome</keyword>
<protein>
    <recommendedName>
        <fullName evidence="3">Trehalose 6-phosphate phosphatase</fullName>
        <ecNumber evidence="3">3.1.3.12</ecNumber>
    </recommendedName>
</protein>
<dbReference type="SUPFAM" id="SSF56784">
    <property type="entry name" value="HAD-like"/>
    <property type="match status" value="1"/>
</dbReference>
<dbReference type="PANTHER" id="PTHR43768:SF3">
    <property type="entry name" value="TREHALOSE 6-PHOSPHATE PHOSPHATASE"/>
    <property type="match status" value="1"/>
</dbReference>
<keyword evidence="3" id="KW-0460">Magnesium</keyword>
<reference evidence="4 5" key="1">
    <citation type="submission" date="2019-03" db="EMBL/GenBank/DDBJ databases">
        <title>Sequencing the genomes of 1000 actinobacteria strains.</title>
        <authorList>
            <person name="Klenk H.-P."/>
        </authorList>
    </citation>
    <scope>NUCLEOTIDE SEQUENCE [LARGE SCALE GENOMIC DNA]</scope>
    <source>
        <strain evidence="4 5">DSM 18936</strain>
    </source>
</reference>
<comment type="similarity">
    <text evidence="3">Belongs to the trehalose phosphatase family.</text>
</comment>
<dbReference type="PANTHER" id="PTHR43768">
    <property type="entry name" value="TREHALOSE 6-PHOSPHATE PHOSPHATASE"/>
    <property type="match status" value="1"/>
</dbReference>
<dbReference type="InterPro" id="IPR036412">
    <property type="entry name" value="HAD-like_sf"/>
</dbReference>
<dbReference type="EMBL" id="SOAU01000001">
    <property type="protein sequence ID" value="TDT17608.1"/>
    <property type="molecule type" value="Genomic_DNA"/>
</dbReference>
<name>A0A4V3EJA7_9ACTN</name>
<evidence type="ECO:0000313" key="5">
    <source>
        <dbReference type="Proteomes" id="UP000294558"/>
    </source>
</evidence>
<comment type="pathway">
    <text evidence="3">Glycan biosynthesis; trehalose biosynthesis.</text>
</comment>
<evidence type="ECO:0000256" key="3">
    <source>
        <dbReference type="RuleBase" id="RU361117"/>
    </source>
</evidence>
<dbReference type="InterPro" id="IPR044651">
    <property type="entry name" value="OTSB-like"/>
</dbReference>
<gene>
    <name evidence="4" type="ORF">BDK89_3219</name>
</gene>
<dbReference type="Proteomes" id="UP000294558">
    <property type="component" value="Unassembled WGS sequence"/>
</dbReference>
<comment type="function">
    <text evidence="2 3">Removes the phosphate from trehalose 6-phosphate to produce free trehalose.</text>
</comment>
<dbReference type="Pfam" id="PF02358">
    <property type="entry name" value="Trehalose_PPase"/>
    <property type="match status" value="1"/>
</dbReference>
<evidence type="ECO:0000256" key="1">
    <source>
        <dbReference type="ARBA" id="ARBA00022801"/>
    </source>
</evidence>
<dbReference type="Gene3D" id="3.30.70.1020">
    <property type="entry name" value="Trehalose-6-phosphate phosphatase related protein, domain 2"/>
    <property type="match status" value="1"/>
</dbReference>
<dbReference type="GO" id="GO:0004805">
    <property type="term" value="F:trehalose-phosphatase activity"/>
    <property type="evidence" value="ECO:0007669"/>
    <property type="project" value="UniProtKB-EC"/>
</dbReference>
<dbReference type="UniPathway" id="UPA00299"/>
<dbReference type="AlphaFoldDB" id="A0A4V3EJA7"/>
<dbReference type="NCBIfam" id="TIGR00685">
    <property type="entry name" value="T6PP"/>
    <property type="match status" value="1"/>
</dbReference>
<sequence length="244" mass="26020">MPAVDITPERLAAEVAPLLGSALVGFDVDGVLAPIVEKAHDAALSPGVLDELERLAMRARVVIVSGRSVGDLDRFDFPPTLEVVGSHGLERRGMPPLALDDDEQYTFEQLELLATRAVDAAGDGAWLEYKPASVVIHVREADRTLAERAIAAVENLASMIDGAHVKHGHMVCELLARTGSKGETITELREPGQPVVFLGDDVTDESVFEAMVDGDLGIRVGDGDTAAGYRLAGPDAVVQFLHRL</sequence>
<dbReference type="GO" id="GO:0005992">
    <property type="term" value="P:trehalose biosynthetic process"/>
    <property type="evidence" value="ECO:0007669"/>
    <property type="project" value="UniProtKB-UniPathway"/>
</dbReference>
<keyword evidence="1 3" id="KW-0378">Hydrolase</keyword>
<comment type="cofactor">
    <cofactor evidence="3">
        <name>Mg(2+)</name>
        <dbReference type="ChEBI" id="CHEBI:18420"/>
    </cofactor>
</comment>
<comment type="caution">
    <text evidence="4">The sequence shown here is derived from an EMBL/GenBank/DDBJ whole genome shotgun (WGS) entry which is preliminary data.</text>
</comment>
<accession>A0A4V3EJA7</accession>
<comment type="catalytic activity">
    <reaction evidence="3">
        <text>alpha,alpha-trehalose 6-phosphate + H2O = alpha,alpha-trehalose + phosphate</text>
        <dbReference type="Rhea" id="RHEA:23420"/>
        <dbReference type="ChEBI" id="CHEBI:15377"/>
        <dbReference type="ChEBI" id="CHEBI:16551"/>
        <dbReference type="ChEBI" id="CHEBI:43474"/>
        <dbReference type="ChEBI" id="CHEBI:58429"/>
        <dbReference type="EC" id="3.1.3.12"/>
    </reaction>
</comment>
<dbReference type="Gene3D" id="3.40.50.1000">
    <property type="entry name" value="HAD superfamily/HAD-like"/>
    <property type="match status" value="1"/>
</dbReference>
<proteinExistence type="inferred from homology"/>
<organism evidence="4 5">
    <name type="scientific">Ilumatobacter fluminis</name>
    <dbReference type="NCBI Taxonomy" id="467091"/>
    <lineage>
        <taxon>Bacteria</taxon>
        <taxon>Bacillati</taxon>
        <taxon>Actinomycetota</taxon>
        <taxon>Acidimicrobiia</taxon>
        <taxon>Acidimicrobiales</taxon>
        <taxon>Ilumatobacteraceae</taxon>
        <taxon>Ilumatobacter</taxon>
    </lineage>
</organism>
<evidence type="ECO:0000256" key="2">
    <source>
        <dbReference type="ARBA" id="ARBA00024179"/>
    </source>
</evidence>
<dbReference type="InterPro" id="IPR003337">
    <property type="entry name" value="Trehalose_PPase"/>
</dbReference>
<keyword evidence="3" id="KW-0479">Metal-binding</keyword>
<evidence type="ECO:0000313" key="4">
    <source>
        <dbReference type="EMBL" id="TDT17608.1"/>
    </source>
</evidence>
<dbReference type="RefSeq" id="WP_133869888.1">
    <property type="nucleotide sequence ID" value="NZ_SOAU01000001.1"/>
</dbReference>